<dbReference type="GO" id="GO:0061513">
    <property type="term" value="F:glucose 6-phosphate:phosphate antiporter activity"/>
    <property type="evidence" value="ECO:0007669"/>
    <property type="project" value="TreeGrafter"/>
</dbReference>
<evidence type="ECO:0000259" key="6">
    <source>
        <dbReference type="PROSITE" id="PS50850"/>
    </source>
</evidence>
<feature type="transmembrane region" description="Helical" evidence="5">
    <location>
        <begin position="357"/>
        <end position="382"/>
    </location>
</feature>
<dbReference type="InterPro" id="IPR011701">
    <property type="entry name" value="MFS"/>
</dbReference>
<keyword evidence="4 5" id="KW-0472">Membrane</keyword>
<dbReference type="Gene3D" id="1.20.1250.20">
    <property type="entry name" value="MFS general substrate transporter like domains"/>
    <property type="match status" value="2"/>
</dbReference>
<dbReference type="AlphaFoldDB" id="A0A558D2N2"/>
<evidence type="ECO:0000313" key="7">
    <source>
        <dbReference type="EMBL" id="TVT55256.1"/>
    </source>
</evidence>
<dbReference type="PANTHER" id="PTHR43826:SF3">
    <property type="entry name" value="GLUCOSE-6-PHOSPHATE EXCHANGER SLC37A4"/>
    <property type="match status" value="1"/>
</dbReference>
<feature type="domain" description="Major facilitator superfamily (MFS) profile" evidence="6">
    <location>
        <begin position="25"/>
        <end position="422"/>
    </location>
</feature>
<protein>
    <submittedName>
        <fullName evidence="7">MFS transporter</fullName>
    </submittedName>
</protein>
<dbReference type="InterPro" id="IPR036259">
    <property type="entry name" value="MFS_trans_sf"/>
</dbReference>
<feature type="transmembrane region" description="Helical" evidence="5">
    <location>
        <begin position="60"/>
        <end position="81"/>
    </location>
</feature>
<keyword evidence="3 5" id="KW-1133">Transmembrane helix</keyword>
<feature type="transmembrane region" description="Helical" evidence="5">
    <location>
        <begin position="180"/>
        <end position="199"/>
    </location>
</feature>
<keyword evidence="2 5" id="KW-0812">Transmembrane</keyword>
<dbReference type="Proteomes" id="UP000317355">
    <property type="component" value="Unassembled WGS sequence"/>
</dbReference>
<dbReference type="InterPro" id="IPR051337">
    <property type="entry name" value="OPA_Antiporter"/>
</dbReference>
<dbReference type="SUPFAM" id="SSF103473">
    <property type="entry name" value="MFS general substrate transporter"/>
    <property type="match status" value="1"/>
</dbReference>
<evidence type="ECO:0000256" key="1">
    <source>
        <dbReference type="ARBA" id="ARBA00004127"/>
    </source>
</evidence>
<sequence>MLHGHIQVLTLLDSNLTRRHLFLCILFPFALGYYLSYLARVVNAVLAPDLVTELSLDPDALGLMTASYFFTFAAAQLPLGILLDRYSPAKIEAGLLLVAAAGALLFAHGQSEWDLIIGRGLIGLGVSACLMAAFKTFTLWFKPEQLPLLNGVILASGGLGAITATAPVQAALTLTDWRGVFLMLAVLMVVSSIIIFLLVPDQPQEHHAKETLNAQLQGLRSIFKDRFFWMIAPLTMLSQSSFISIQSLWAGPWLQDIGKLERLAMADTLLMTASAMVAGFLVMGTLAERLSRIGLPSILLSAGGMLIFQVIQLLIILEPTRHSMSLTWLAFGFFGTTGIIQYAVLSQHYPRHLAGRVNTAMNLLVFICIFVLQYTIGAIINLWPELSAGHYRAIAYQAAFGFVLLLQVTALVWFIWQYRSLNTAVKQPA</sequence>
<feature type="transmembrane region" description="Helical" evidence="5">
    <location>
        <begin position="323"/>
        <end position="345"/>
    </location>
</feature>
<feature type="transmembrane region" description="Helical" evidence="5">
    <location>
        <begin position="298"/>
        <end position="317"/>
    </location>
</feature>
<dbReference type="GO" id="GO:0012505">
    <property type="term" value="C:endomembrane system"/>
    <property type="evidence" value="ECO:0007669"/>
    <property type="project" value="UniProtKB-SubCell"/>
</dbReference>
<proteinExistence type="predicted"/>
<evidence type="ECO:0000256" key="5">
    <source>
        <dbReference type="SAM" id="Phobius"/>
    </source>
</evidence>
<feature type="transmembrane region" description="Helical" evidence="5">
    <location>
        <begin position="21"/>
        <end position="40"/>
    </location>
</feature>
<evidence type="ECO:0000256" key="2">
    <source>
        <dbReference type="ARBA" id="ARBA00022692"/>
    </source>
</evidence>
<dbReference type="GO" id="GO:0016020">
    <property type="term" value="C:membrane"/>
    <property type="evidence" value="ECO:0007669"/>
    <property type="project" value="UniProtKB-ARBA"/>
</dbReference>
<gene>
    <name evidence="7" type="ORF">FHK82_08805</name>
</gene>
<dbReference type="InterPro" id="IPR020846">
    <property type="entry name" value="MFS_dom"/>
</dbReference>
<evidence type="ECO:0000313" key="8">
    <source>
        <dbReference type="Proteomes" id="UP000317355"/>
    </source>
</evidence>
<dbReference type="PANTHER" id="PTHR43826">
    <property type="entry name" value="GLUCOSE-6-PHOSPHATE EXCHANGER SLC37A4"/>
    <property type="match status" value="1"/>
</dbReference>
<evidence type="ECO:0000256" key="4">
    <source>
        <dbReference type="ARBA" id="ARBA00023136"/>
    </source>
</evidence>
<accession>A0A558D2N2</accession>
<evidence type="ECO:0000256" key="3">
    <source>
        <dbReference type="ARBA" id="ARBA00022989"/>
    </source>
</evidence>
<name>A0A558D2N2_9GAMM</name>
<comment type="caution">
    <text evidence="7">The sequence shown here is derived from an EMBL/GenBank/DDBJ whole genome shotgun (WGS) entry which is preliminary data.</text>
</comment>
<feature type="transmembrane region" description="Helical" evidence="5">
    <location>
        <begin position="227"/>
        <end position="249"/>
    </location>
</feature>
<feature type="transmembrane region" description="Helical" evidence="5">
    <location>
        <begin position="269"/>
        <end position="286"/>
    </location>
</feature>
<feature type="transmembrane region" description="Helical" evidence="5">
    <location>
        <begin position="116"/>
        <end position="134"/>
    </location>
</feature>
<dbReference type="GO" id="GO:0035435">
    <property type="term" value="P:phosphate ion transmembrane transport"/>
    <property type="evidence" value="ECO:0007669"/>
    <property type="project" value="TreeGrafter"/>
</dbReference>
<dbReference type="PROSITE" id="PS50850">
    <property type="entry name" value="MFS"/>
    <property type="match status" value="1"/>
</dbReference>
<organism evidence="7 8">
    <name type="scientific">Sedimenticola thiotaurini</name>
    <dbReference type="NCBI Taxonomy" id="1543721"/>
    <lineage>
        <taxon>Bacteria</taxon>
        <taxon>Pseudomonadati</taxon>
        <taxon>Pseudomonadota</taxon>
        <taxon>Gammaproteobacteria</taxon>
        <taxon>Chromatiales</taxon>
        <taxon>Sedimenticolaceae</taxon>
        <taxon>Sedimenticola</taxon>
    </lineage>
</organism>
<feature type="transmembrane region" description="Helical" evidence="5">
    <location>
        <begin position="146"/>
        <end position="168"/>
    </location>
</feature>
<comment type="subcellular location">
    <subcellularLocation>
        <location evidence="1">Endomembrane system</location>
        <topology evidence="1">Multi-pass membrane protein</topology>
    </subcellularLocation>
</comment>
<feature type="transmembrane region" description="Helical" evidence="5">
    <location>
        <begin position="93"/>
        <end position="110"/>
    </location>
</feature>
<feature type="transmembrane region" description="Helical" evidence="5">
    <location>
        <begin position="394"/>
        <end position="416"/>
    </location>
</feature>
<dbReference type="EMBL" id="VMRY01000035">
    <property type="protein sequence ID" value="TVT55256.1"/>
    <property type="molecule type" value="Genomic_DNA"/>
</dbReference>
<dbReference type="Pfam" id="PF07690">
    <property type="entry name" value="MFS_1"/>
    <property type="match status" value="1"/>
</dbReference>
<reference evidence="7 8" key="1">
    <citation type="submission" date="2019-07" db="EMBL/GenBank/DDBJ databases">
        <title>The pathways for chlorine oxyanion respiration interact through the shared metabolite chlorate.</title>
        <authorList>
            <person name="Barnum T.P."/>
            <person name="Cheng Y."/>
            <person name="Hill K.A."/>
            <person name="Lucas L.N."/>
            <person name="Carlson H.K."/>
            <person name="Coates J.D."/>
        </authorList>
    </citation>
    <scope>NUCLEOTIDE SEQUENCE [LARGE SCALE GENOMIC DNA]</scope>
    <source>
        <strain evidence="7">BK-3</strain>
    </source>
</reference>